<proteinExistence type="predicted"/>
<sequence>MPAIADHLYLPTTALMANRLPTSFVAAATDLAIQRSPSRG</sequence>
<evidence type="ECO:0000313" key="1">
    <source>
        <dbReference type="EMBL" id="GMN41932.1"/>
    </source>
</evidence>
<organism evidence="1 2">
    <name type="scientific">Ficus carica</name>
    <name type="common">Common fig</name>
    <dbReference type="NCBI Taxonomy" id="3494"/>
    <lineage>
        <taxon>Eukaryota</taxon>
        <taxon>Viridiplantae</taxon>
        <taxon>Streptophyta</taxon>
        <taxon>Embryophyta</taxon>
        <taxon>Tracheophyta</taxon>
        <taxon>Spermatophyta</taxon>
        <taxon>Magnoliopsida</taxon>
        <taxon>eudicotyledons</taxon>
        <taxon>Gunneridae</taxon>
        <taxon>Pentapetalae</taxon>
        <taxon>rosids</taxon>
        <taxon>fabids</taxon>
        <taxon>Rosales</taxon>
        <taxon>Moraceae</taxon>
        <taxon>Ficeae</taxon>
        <taxon>Ficus</taxon>
    </lineage>
</organism>
<name>A0AA87ZZG8_FICCA</name>
<accession>A0AA87ZZG8</accession>
<reference evidence="1" key="1">
    <citation type="submission" date="2023-07" db="EMBL/GenBank/DDBJ databases">
        <title>draft genome sequence of fig (Ficus carica).</title>
        <authorList>
            <person name="Takahashi T."/>
            <person name="Nishimura K."/>
        </authorList>
    </citation>
    <scope>NUCLEOTIDE SEQUENCE</scope>
</reference>
<dbReference type="EMBL" id="BTGU01000013">
    <property type="protein sequence ID" value="GMN41932.1"/>
    <property type="molecule type" value="Genomic_DNA"/>
</dbReference>
<comment type="caution">
    <text evidence="1">The sequence shown here is derived from an EMBL/GenBank/DDBJ whole genome shotgun (WGS) entry which is preliminary data.</text>
</comment>
<evidence type="ECO:0000313" key="2">
    <source>
        <dbReference type="Proteomes" id="UP001187192"/>
    </source>
</evidence>
<gene>
    <name evidence="1" type="ORF">TIFTF001_011169</name>
</gene>
<dbReference type="Proteomes" id="UP001187192">
    <property type="component" value="Unassembled WGS sequence"/>
</dbReference>
<keyword evidence="2" id="KW-1185">Reference proteome</keyword>
<protein>
    <submittedName>
        <fullName evidence="1">Uncharacterized protein</fullName>
    </submittedName>
</protein>
<dbReference type="AlphaFoldDB" id="A0AA87ZZG8"/>